<reference evidence="2" key="1">
    <citation type="journal article" date="2015" name="Nature">
        <title>Complex archaea that bridge the gap between prokaryotes and eukaryotes.</title>
        <authorList>
            <person name="Spang A."/>
            <person name="Saw J.H."/>
            <person name="Jorgensen S.L."/>
            <person name="Zaremba-Niedzwiedzka K."/>
            <person name="Martijn J."/>
            <person name="Lind A.E."/>
            <person name="van Eijk R."/>
            <person name="Schleper C."/>
            <person name="Guy L."/>
            <person name="Ettema T.J."/>
        </authorList>
    </citation>
    <scope>NUCLEOTIDE SEQUENCE</scope>
</reference>
<name>A0A0F9FB05_9ZZZZ</name>
<comment type="caution">
    <text evidence="2">The sequence shown here is derived from an EMBL/GenBank/DDBJ whole genome shotgun (WGS) entry which is preliminary data.</text>
</comment>
<sequence>MFDLADYVNGAFEILGAVAIFGHVRRVLKDKAVAGVSILSTCFFASWGFWNLYYYPSLGQWASFWGGVFIVIGNACWIAGMVYYTRHPKEPTFTKPQDDPVLVAALKEYIELLGDEVAALTMFAHVHGMKSTRVEAGQKCRDKIAKLEK</sequence>
<accession>A0A0F9FB05</accession>
<keyword evidence="1" id="KW-0472">Membrane</keyword>
<feature type="transmembrane region" description="Helical" evidence="1">
    <location>
        <begin position="62"/>
        <end position="85"/>
    </location>
</feature>
<dbReference type="AlphaFoldDB" id="A0A0F9FB05"/>
<dbReference type="EMBL" id="LAZR01021945">
    <property type="protein sequence ID" value="KKL83574.1"/>
    <property type="molecule type" value="Genomic_DNA"/>
</dbReference>
<evidence type="ECO:0000256" key="1">
    <source>
        <dbReference type="SAM" id="Phobius"/>
    </source>
</evidence>
<proteinExistence type="predicted"/>
<evidence type="ECO:0000313" key="2">
    <source>
        <dbReference type="EMBL" id="KKL83574.1"/>
    </source>
</evidence>
<protein>
    <submittedName>
        <fullName evidence="2">Uncharacterized protein</fullName>
    </submittedName>
</protein>
<gene>
    <name evidence="2" type="ORF">LCGC14_1973420</name>
</gene>
<feature type="transmembrane region" description="Helical" evidence="1">
    <location>
        <begin position="32"/>
        <end position="50"/>
    </location>
</feature>
<keyword evidence="1" id="KW-0812">Transmembrane</keyword>
<keyword evidence="1" id="KW-1133">Transmembrane helix</keyword>
<organism evidence="2">
    <name type="scientific">marine sediment metagenome</name>
    <dbReference type="NCBI Taxonomy" id="412755"/>
    <lineage>
        <taxon>unclassified sequences</taxon>
        <taxon>metagenomes</taxon>
        <taxon>ecological metagenomes</taxon>
    </lineage>
</organism>